<accession>A0A1V9ZVK3</accession>
<reference evidence="1 2" key="1">
    <citation type="journal article" date="2014" name="Genome Biol. Evol.">
        <title>The secreted proteins of Achlya hypogyna and Thraustotheca clavata identify the ancestral oomycete secretome and reveal gene acquisitions by horizontal gene transfer.</title>
        <authorList>
            <person name="Misner I."/>
            <person name="Blouin N."/>
            <person name="Leonard G."/>
            <person name="Richards T.A."/>
            <person name="Lane C.E."/>
        </authorList>
    </citation>
    <scope>NUCLEOTIDE SEQUENCE [LARGE SCALE GENOMIC DNA]</scope>
    <source>
        <strain evidence="1 2">ATCC 34112</strain>
    </source>
</reference>
<keyword evidence="2" id="KW-1185">Reference proteome</keyword>
<protein>
    <submittedName>
        <fullName evidence="1">Uncharacterized protein</fullName>
    </submittedName>
</protein>
<sequence length="350" mass="39224">MVNSHAFGLSLFGTRDSQTTIAPTSVNESSPHSRNDKCTCFTLLGHINTSDQRDIYSQDGLLRRLVISASPQSADFFWSSFGQFCMLNTHGFIPSSRSLKEQQNCKKVISCFYEKFTETSQLYVTTCTTGASDIIGWGILNFVVGYGYFPDCLPNNGCWDCQVTVVEYASTDGSIQKIMSNPLRFNIAQDGTYTSDSIGTDFVIISTRLGKHYQVNGYCIPVIQDVGELGLPGWVSHALLPFLLTSLPLDKSQAIKIGNKMFCRPRHDIKGVVPYNEQKDGHTYIISVYGLGRALLPSWLAWLRPHVVGSVAENKFVPSSKMKNDDKLEKHHCYLYTRIALVLKFQYQNF</sequence>
<evidence type="ECO:0000313" key="1">
    <source>
        <dbReference type="EMBL" id="OQS01830.1"/>
    </source>
</evidence>
<evidence type="ECO:0000313" key="2">
    <source>
        <dbReference type="Proteomes" id="UP000243217"/>
    </source>
</evidence>
<dbReference type="AlphaFoldDB" id="A0A1V9ZVK3"/>
<gene>
    <name evidence="1" type="ORF">THRCLA_05722</name>
</gene>
<proteinExistence type="predicted"/>
<name>A0A1V9ZVK3_9STRA</name>
<organism evidence="1 2">
    <name type="scientific">Thraustotheca clavata</name>
    <dbReference type="NCBI Taxonomy" id="74557"/>
    <lineage>
        <taxon>Eukaryota</taxon>
        <taxon>Sar</taxon>
        <taxon>Stramenopiles</taxon>
        <taxon>Oomycota</taxon>
        <taxon>Saprolegniomycetes</taxon>
        <taxon>Saprolegniales</taxon>
        <taxon>Achlyaceae</taxon>
        <taxon>Thraustotheca</taxon>
    </lineage>
</organism>
<dbReference type="EMBL" id="JNBS01001414">
    <property type="protein sequence ID" value="OQS01830.1"/>
    <property type="molecule type" value="Genomic_DNA"/>
</dbReference>
<comment type="caution">
    <text evidence="1">The sequence shown here is derived from an EMBL/GenBank/DDBJ whole genome shotgun (WGS) entry which is preliminary data.</text>
</comment>
<dbReference type="Proteomes" id="UP000243217">
    <property type="component" value="Unassembled WGS sequence"/>
</dbReference>